<evidence type="ECO:0000256" key="5">
    <source>
        <dbReference type="ARBA" id="ARBA00022806"/>
    </source>
</evidence>
<dbReference type="InterPro" id="IPR016194">
    <property type="entry name" value="SPOC-like_C_dom_sf"/>
</dbReference>
<keyword evidence="4" id="KW-0378">Hydrolase</keyword>
<dbReference type="GO" id="GO:0043564">
    <property type="term" value="C:Ku70:Ku80 complex"/>
    <property type="evidence" value="ECO:0007669"/>
    <property type="project" value="TreeGrafter"/>
</dbReference>
<dbReference type="Gene3D" id="3.40.50.410">
    <property type="entry name" value="von Willebrand factor, type A domain"/>
    <property type="match status" value="1"/>
</dbReference>
<evidence type="ECO:0000256" key="1">
    <source>
        <dbReference type="ARBA" id="ARBA00004123"/>
    </source>
</evidence>
<feature type="compositionally biased region" description="Low complexity" evidence="11">
    <location>
        <begin position="36"/>
        <end position="50"/>
    </location>
</feature>
<feature type="compositionally biased region" description="Acidic residues" evidence="11">
    <location>
        <begin position="227"/>
        <end position="255"/>
    </location>
</feature>
<keyword evidence="10" id="KW-0539">Nucleus</keyword>
<dbReference type="PANTHER" id="PTHR12604:SF4">
    <property type="entry name" value="X-RAY REPAIR CROSS-COMPLEMENTING PROTEIN 5"/>
    <property type="match status" value="1"/>
</dbReference>
<dbReference type="GO" id="GO:0006303">
    <property type="term" value="P:double-strand break repair via nonhomologous end joining"/>
    <property type="evidence" value="ECO:0007669"/>
    <property type="project" value="InterPro"/>
</dbReference>
<dbReference type="GO" id="GO:0006310">
    <property type="term" value="P:DNA recombination"/>
    <property type="evidence" value="ECO:0007669"/>
    <property type="project" value="UniProtKB-KW"/>
</dbReference>
<dbReference type="PROSITE" id="PS50234">
    <property type="entry name" value="VWFA"/>
    <property type="match status" value="1"/>
</dbReference>
<dbReference type="EMBL" id="HBKQ01021532">
    <property type="protein sequence ID" value="CAE2237858.1"/>
    <property type="molecule type" value="Transcribed_RNA"/>
</dbReference>
<feature type="region of interest" description="Disordered" evidence="11">
    <location>
        <begin position="26"/>
        <end position="52"/>
    </location>
</feature>
<evidence type="ECO:0000313" key="13">
    <source>
        <dbReference type="EMBL" id="CAE2237858.1"/>
    </source>
</evidence>
<dbReference type="PANTHER" id="PTHR12604">
    <property type="entry name" value="KU AUTOANTIGEN DNA HELICASE"/>
    <property type="match status" value="1"/>
</dbReference>
<keyword evidence="3" id="KW-0227">DNA damage</keyword>
<reference evidence="13" key="1">
    <citation type="submission" date="2021-01" db="EMBL/GenBank/DDBJ databases">
        <authorList>
            <person name="Corre E."/>
            <person name="Pelletier E."/>
            <person name="Niang G."/>
            <person name="Scheremetjew M."/>
            <person name="Finn R."/>
            <person name="Kale V."/>
            <person name="Holt S."/>
            <person name="Cochrane G."/>
            <person name="Meng A."/>
            <person name="Brown T."/>
            <person name="Cohen L."/>
        </authorList>
    </citation>
    <scope>NUCLEOTIDE SEQUENCE</scope>
    <source>
        <strain evidence="13">Isolate 1302-5</strain>
    </source>
</reference>
<dbReference type="Pfam" id="PF02735">
    <property type="entry name" value="Ku"/>
    <property type="match status" value="1"/>
</dbReference>
<dbReference type="GO" id="GO:0000723">
    <property type="term" value="P:telomere maintenance"/>
    <property type="evidence" value="ECO:0007669"/>
    <property type="project" value="TreeGrafter"/>
</dbReference>
<evidence type="ECO:0000259" key="12">
    <source>
        <dbReference type="PROSITE" id="PS50234"/>
    </source>
</evidence>
<keyword evidence="7" id="KW-0238">DNA-binding</keyword>
<dbReference type="SMART" id="SM00559">
    <property type="entry name" value="Ku78"/>
    <property type="match status" value="1"/>
</dbReference>
<dbReference type="InterPro" id="IPR006164">
    <property type="entry name" value="DNA_bd_Ku70/Ku80"/>
</dbReference>
<name>A0A7S4IRR1_9STRA</name>
<keyword evidence="8" id="KW-0233">DNA recombination</keyword>
<dbReference type="InterPro" id="IPR002035">
    <property type="entry name" value="VWF_A"/>
</dbReference>
<feature type="compositionally biased region" description="Basic and acidic residues" evidence="11">
    <location>
        <begin position="26"/>
        <end position="35"/>
    </location>
</feature>
<dbReference type="GO" id="GO:0004386">
    <property type="term" value="F:helicase activity"/>
    <property type="evidence" value="ECO:0007669"/>
    <property type="project" value="UniProtKB-KW"/>
</dbReference>
<dbReference type="AlphaFoldDB" id="A0A7S4IRR1"/>
<evidence type="ECO:0000256" key="2">
    <source>
        <dbReference type="ARBA" id="ARBA00022741"/>
    </source>
</evidence>
<evidence type="ECO:0000256" key="4">
    <source>
        <dbReference type="ARBA" id="ARBA00022801"/>
    </source>
</evidence>
<gene>
    <name evidence="13" type="ORF">OAUR00152_LOCUS14599</name>
</gene>
<keyword evidence="2" id="KW-0547">Nucleotide-binding</keyword>
<dbReference type="InterPro" id="IPR005161">
    <property type="entry name" value="Ku_N"/>
</dbReference>
<evidence type="ECO:0000256" key="11">
    <source>
        <dbReference type="SAM" id="MobiDB-lite"/>
    </source>
</evidence>
<dbReference type="SUPFAM" id="SSF100939">
    <property type="entry name" value="SPOC domain-like"/>
    <property type="match status" value="1"/>
</dbReference>
<evidence type="ECO:0000256" key="3">
    <source>
        <dbReference type="ARBA" id="ARBA00022763"/>
    </source>
</evidence>
<evidence type="ECO:0000256" key="10">
    <source>
        <dbReference type="ARBA" id="ARBA00023242"/>
    </source>
</evidence>
<comment type="subcellular location">
    <subcellularLocation>
        <location evidence="1">Nucleus</location>
    </subcellularLocation>
</comment>
<evidence type="ECO:0000256" key="7">
    <source>
        <dbReference type="ARBA" id="ARBA00023125"/>
    </source>
</evidence>
<evidence type="ECO:0000256" key="6">
    <source>
        <dbReference type="ARBA" id="ARBA00022840"/>
    </source>
</evidence>
<feature type="region of interest" description="Disordered" evidence="11">
    <location>
        <begin position="227"/>
        <end position="259"/>
    </location>
</feature>
<evidence type="ECO:0000256" key="9">
    <source>
        <dbReference type="ARBA" id="ARBA00023204"/>
    </source>
</evidence>
<dbReference type="Gene3D" id="2.40.290.10">
    <property type="match status" value="1"/>
</dbReference>
<dbReference type="GO" id="GO:0005524">
    <property type="term" value="F:ATP binding"/>
    <property type="evidence" value="ECO:0007669"/>
    <property type="project" value="UniProtKB-KW"/>
</dbReference>
<keyword evidence="5" id="KW-0347">Helicase</keyword>
<proteinExistence type="predicted"/>
<dbReference type="SUPFAM" id="SSF53300">
    <property type="entry name" value="vWA-like"/>
    <property type="match status" value="1"/>
</dbReference>
<feature type="domain" description="VWFA" evidence="12">
    <location>
        <begin position="6"/>
        <end position="224"/>
    </location>
</feature>
<sequence length="627" mass="68908">MSSKEAIVFILDSSPSMAQCLITGHETSEDERNLEDQSSGCSDGSTGDTTVHPEVSRLSCAKEAIEKMVCDLILRSKSNECGVIVLKTAKTRHHFASEEQVEEGTAPFPNITELSEVTKPTVDLLKAIREVRALSKSEDEDNGVRGDICDGIIVAANALYRRTSGKKYIRKLVLFTDAEHEVMVDTDQIISVVEGLKKMECSLTVIGLDFDHSAYFEKPVEDLEDEHIDEQDGNEHEESDYETENGSDSDETGDGEECHGKSVCKSVIKHENEKLLVSLAKLTGGSVIAASTLREMLESTAGKRIPRSTRKNIEFVVAPSVSLRARFSLLLSQAKIPTLKREAVILEPDGTIAKNGAGDDMSSAVTNSTSHWDVDNDGVEVPIHQRTQAFKYGSDLIPIGTFDLEGLKMRSPVSLEIKGYVSANTIPRSLQIGPPYVVSGEGRKACTVISALAEALHRLEHVAICRLVKSKDADPIIGALYPLTGDYNEDREEQSVPNPHRLFYVQIPFAGDLQALSMSPFEETSDIEEETVCDTLIDSLMLPKDSLRSNRIANPAIRAFNNTVTNRALDESSGIVNSRRVRRGTSESMSTPVGLLKNAETQCQRFREIFPTIDKEDSKSQRIGARF</sequence>
<evidence type="ECO:0000256" key="8">
    <source>
        <dbReference type="ARBA" id="ARBA00023172"/>
    </source>
</evidence>
<keyword evidence="6" id="KW-0067">ATP-binding</keyword>
<accession>A0A7S4IRR1</accession>
<dbReference type="GO" id="GO:0016787">
    <property type="term" value="F:hydrolase activity"/>
    <property type="evidence" value="ECO:0007669"/>
    <property type="project" value="UniProtKB-KW"/>
</dbReference>
<keyword evidence="9" id="KW-0234">DNA repair</keyword>
<dbReference type="GO" id="GO:0003690">
    <property type="term" value="F:double-stranded DNA binding"/>
    <property type="evidence" value="ECO:0007669"/>
    <property type="project" value="TreeGrafter"/>
</dbReference>
<protein>
    <recommendedName>
        <fullName evidence="12">VWFA domain-containing protein</fullName>
    </recommendedName>
</protein>
<dbReference type="InterPro" id="IPR036465">
    <property type="entry name" value="vWFA_dom_sf"/>
</dbReference>
<organism evidence="13">
    <name type="scientific">Odontella aurita</name>
    <dbReference type="NCBI Taxonomy" id="265563"/>
    <lineage>
        <taxon>Eukaryota</taxon>
        <taxon>Sar</taxon>
        <taxon>Stramenopiles</taxon>
        <taxon>Ochrophyta</taxon>
        <taxon>Bacillariophyta</taxon>
        <taxon>Mediophyceae</taxon>
        <taxon>Biddulphiophycidae</taxon>
        <taxon>Eupodiscales</taxon>
        <taxon>Odontellaceae</taxon>
        <taxon>Odontella</taxon>
    </lineage>
</organism>
<dbReference type="Pfam" id="PF03731">
    <property type="entry name" value="Ku_N"/>
    <property type="match status" value="1"/>
</dbReference>
<dbReference type="GO" id="GO:0042162">
    <property type="term" value="F:telomeric DNA binding"/>
    <property type="evidence" value="ECO:0007669"/>
    <property type="project" value="TreeGrafter"/>
</dbReference>